<dbReference type="EMBL" id="VFPH01000002">
    <property type="protein sequence ID" value="TQM36574.1"/>
    <property type="molecule type" value="Genomic_DNA"/>
</dbReference>
<dbReference type="Pfam" id="PF10022">
    <property type="entry name" value="DUF2264"/>
    <property type="match status" value="1"/>
</dbReference>
<dbReference type="PANTHER" id="PTHR35339:SF4">
    <property type="entry name" value="LINALOOL DEHYDRATASE_ISOMERASE DOMAIN-CONTAINING PROTEIN"/>
    <property type="match status" value="1"/>
</dbReference>
<proteinExistence type="predicted"/>
<dbReference type="RefSeq" id="WP_142103463.1">
    <property type="nucleotide sequence ID" value="NZ_VFPH01000002.1"/>
</dbReference>
<dbReference type="OrthoDB" id="9813465at2"/>
<evidence type="ECO:0000313" key="2">
    <source>
        <dbReference type="EMBL" id="TQM36574.1"/>
    </source>
</evidence>
<dbReference type="PANTHER" id="PTHR35339">
    <property type="entry name" value="LINALOOL DEHYDRATASE_ISOMERASE DOMAIN-CONTAINING PROTEIN"/>
    <property type="match status" value="1"/>
</dbReference>
<dbReference type="AlphaFoldDB" id="A0A543FS49"/>
<dbReference type="InterPro" id="IPR049349">
    <property type="entry name" value="DUF2264_N"/>
</dbReference>
<feature type="domain" description="DUF2264" evidence="1">
    <location>
        <begin position="11"/>
        <end position="358"/>
    </location>
</feature>
<comment type="caution">
    <text evidence="2">The sequence shown here is derived from an EMBL/GenBank/DDBJ whole genome shotgun (WGS) entry which is preliminary data.</text>
</comment>
<dbReference type="Proteomes" id="UP000319818">
    <property type="component" value="Unassembled WGS sequence"/>
</dbReference>
<protein>
    <recommendedName>
        <fullName evidence="1">DUF2264 domain-containing protein</fullName>
    </recommendedName>
</protein>
<accession>A0A543FS49</accession>
<sequence length="623" mass="66045">MTGLAPCTGLDRADWLATTDRLLTALRPWASADHATITPPGDPGGYGTRVDGLEGFARSFMGAAFRIAGTEDATSTELAEWYAEGIAAGVDPGNPGRWVRPGEHDQAKVEAAALSLGLHLTRTRIWDRLDQRTRDRVVDYLAELVGAAVPPINWVWFRIVTQTFLRSVGGPWSRADLDHDLAVHESFVRADGWFADGPERAFDHYAGWALHFYPVIWLEMAAGEERAEELRERYLARLDAFLPQAAALVGADGGPLFQGRSLTYRFAAAAPFWAGAIAGSTALSPGELRRAASGVLRHFLDRGVPDEQGLLPLGWHGAWRPIAQRYSGPGSPYWAFKGMAGLALPADHPVWTAREEPLPVEGGDVIEVMPAPGWLVAGTRSDGIVRVVNHGTDHGREGVLVSDPPLYARIGYSTATSPVLSAAGWEEPLDSSVSLLDHEGRASHRAGFRTLAIGATDGAAHGFSIGRAHWVVPTPGQPDHGSGRIGEITAGPEILVGSIVRGPWEVRLARVEGAGANGPLRVTGWPVAPGGAISHVVDLGGLPEHGVVTIPDATPISATTEIPWRASAGAAQAGRWYAAGVLLSRDPAAVAPPAVAFEAGHAAVTWPDGVTSRVELPEVGHGS</sequence>
<keyword evidence="3" id="KW-1185">Reference proteome</keyword>
<name>A0A543FS49_9PSEU</name>
<evidence type="ECO:0000313" key="3">
    <source>
        <dbReference type="Proteomes" id="UP000319818"/>
    </source>
</evidence>
<reference evidence="2 3" key="1">
    <citation type="submission" date="2019-06" db="EMBL/GenBank/DDBJ databases">
        <title>Sequencing the genomes of 1000 actinobacteria strains.</title>
        <authorList>
            <person name="Klenk H.-P."/>
        </authorList>
    </citation>
    <scope>NUCLEOTIDE SEQUENCE [LARGE SCALE GENOMIC DNA]</scope>
    <source>
        <strain evidence="2 3">DSM 45511</strain>
    </source>
</reference>
<gene>
    <name evidence="2" type="ORF">FB388_3755</name>
</gene>
<organism evidence="2 3">
    <name type="scientific">Pseudonocardia cypriaca</name>
    <dbReference type="NCBI Taxonomy" id="882449"/>
    <lineage>
        <taxon>Bacteria</taxon>
        <taxon>Bacillati</taxon>
        <taxon>Actinomycetota</taxon>
        <taxon>Actinomycetes</taxon>
        <taxon>Pseudonocardiales</taxon>
        <taxon>Pseudonocardiaceae</taxon>
        <taxon>Pseudonocardia</taxon>
    </lineage>
</organism>
<evidence type="ECO:0000259" key="1">
    <source>
        <dbReference type="Pfam" id="PF10022"/>
    </source>
</evidence>
<dbReference type="InterPro" id="IPR016624">
    <property type="entry name" value="UCP014753"/>
</dbReference>